<dbReference type="CDD" id="cd06223">
    <property type="entry name" value="PRTases_typeI"/>
    <property type="match status" value="1"/>
</dbReference>
<comment type="similarity">
    <text evidence="1">Belongs to the ComF/GntX family.</text>
</comment>
<accession>A0A538SH60</accession>
<dbReference type="SUPFAM" id="SSF53271">
    <property type="entry name" value="PRTase-like"/>
    <property type="match status" value="1"/>
</dbReference>
<comment type="caution">
    <text evidence="4">The sequence shown here is derived from an EMBL/GenBank/DDBJ whole genome shotgun (WGS) entry which is preliminary data.</text>
</comment>
<dbReference type="InterPro" id="IPR000836">
    <property type="entry name" value="PRTase_dom"/>
</dbReference>
<dbReference type="PANTHER" id="PTHR47505">
    <property type="entry name" value="DNA UTILIZATION PROTEIN YHGH"/>
    <property type="match status" value="1"/>
</dbReference>
<evidence type="ECO:0000313" key="4">
    <source>
        <dbReference type="EMBL" id="TMQ50708.1"/>
    </source>
</evidence>
<evidence type="ECO:0000259" key="3">
    <source>
        <dbReference type="Pfam" id="PF18912"/>
    </source>
</evidence>
<dbReference type="Pfam" id="PF00156">
    <property type="entry name" value="Pribosyltran"/>
    <property type="match status" value="1"/>
</dbReference>
<feature type="domain" description="Phosphoribosyltransferase" evidence="2">
    <location>
        <begin position="136"/>
        <end position="228"/>
    </location>
</feature>
<feature type="domain" description="Double zinc ribbon" evidence="3">
    <location>
        <begin position="17"/>
        <end position="53"/>
    </location>
</feature>
<organism evidence="4 5">
    <name type="scientific">Eiseniibacteriota bacterium</name>
    <dbReference type="NCBI Taxonomy" id="2212470"/>
    <lineage>
        <taxon>Bacteria</taxon>
        <taxon>Candidatus Eiseniibacteriota</taxon>
    </lineage>
</organism>
<dbReference type="InterPro" id="IPR044005">
    <property type="entry name" value="DZR_2"/>
</dbReference>
<dbReference type="Gene3D" id="3.40.50.2020">
    <property type="match status" value="1"/>
</dbReference>
<dbReference type="InterPro" id="IPR029057">
    <property type="entry name" value="PRTase-like"/>
</dbReference>
<reference evidence="4 5" key="1">
    <citation type="journal article" date="2019" name="Nat. Microbiol.">
        <title>Mediterranean grassland soil C-N compound turnover is dependent on rainfall and depth, and is mediated by genomically divergent microorganisms.</title>
        <authorList>
            <person name="Diamond S."/>
            <person name="Andeer P.F."/>
            <person name="Li Z."/>
            <person name="Crits-Christoph A."/>
            <person name="Burstein D."/>
            <person name="Anantharaman K."/>
            <person name="Lane K.R."/>
            <person name="Thomas B.C."/>
            <person name="Pan C."/>
            <person name="Northen T.R."/>
            <person name="Banfield J.F."/>
        </authorList>
    </citation>
    <scope>NUCLEOTIDE SEQUENCE [LARGE SCALE GENOMIC DNA]</scope>
    <source>
        <strain evidence="4">WS_3</strain>
    </source>
</reference>
<dbReference type="Proteomes" id="UP000320184">
    <property type="component" value="Unassembled WGS sequence"/>
</dbReference>
<protein>
    <submittedName>
        <fullName evidence="4">ComF family protein</fullName>
    </submittedName>
</protein>
<evidence type="ECO:0000259" key="2">
    <source>
        <dbReference type="Pfam" id="PF00156"/>
    </source>
</evidence>
<dbReference type="AlphaFoldDB" id="A0A538SH60"/>
<evidence type="ECO:0000256" key="1">
    <source>
        <dbReference type="ARBA" id="ARBA00008007"/>
    </source>
</evidence>
<dbReference type="Pfam" id="PF18912">
    <property type="entry name" value="DZR_2"/>
    <property type="match status" value="1"/>
</dbReference>
<evidence type="ECO:0000313" key="5">
    <source>
        <dbReference type="Proteomes" id="UP000320184"/>
    </source>
</evidence>
<name>A0A538SH60_UNCEI</name>
<dbReference type="PANTHER" id="PTHR47505:SF1">
    <property type="entry name" value="DNA UTILIZATION PROTEIN YHGH"/>
    <property type="match status" value="1"/>
</dbReference>
<proteinExistence type="inferred from homology"/>
<sequence length="229" mass="24663">MLGALASAARGLEAFSFPQRCAGCGVPADPDSLLCPECLASIPRLSMPLCVRCLEREREPVGCLRHPGFTVWPAWVYEERAALVVEALKFRERPGLAQRLGAELGRVVPAEPAPDLVLEVPLHPSRHRERGYNQAALLADALSSQVAVPRLEGALERVRPTRPQVRLGSGSRRSNVAGAFRARRPGWLEGRKVLIVDDVMTTGATLHACLEVLAACGARAAGVVLAWAQ</sequence>
<dbReference type="EMBL" id="VBOT01000093">
    <property type="protein sequence ID" value="TMQ50708.1"/>
    <property type="molecule type" value="Genomic_DNA"/>
</dbReference>
<gene>
    <name evidence="4" type="ORF">E6K73_07340</name>
</gene>
<dbReference type="InterPro" id="IPR051910">
    <property type="entry name" value="ComF/GntX_DNA_util-trans"/>
</dbReference>